<keyword evidence="4 15" id="KW-0723">Serine/threonine-protein kinase</keyword>
<comment type="subunit">
    <text evidence="13">Monomer. Interacts with per1 and per2. Component of the circadian core oscillator.</text>
</comment>
<dbReference type="FunFam" id="1.10.510.10:FF:000194">
    <property type="entry name" value="Casein kinase I isoform delta"/>
    <property type="match status" value="1"/>
</dbReference>
<name>A0A3B4F8Q6_9CICH</name>
<evidence type="ECO:0000256" key="10">
    <source>
        <dbReference type="ARBA" id="ARBA00047899"/>
    </source>
</evidence>
<dbReference type="InterPro" id="IPR008271">
    <property type="entry name" value="Ser/Thr_kinase_AS"/>
</dbReference>
<evidence type="ECO:0000256" key="11">
    <source>
        <dbReference type="ARBA" id="ARBA00048679"/>
    </source>
</evidence>
<feature type="region of interest" description="Disordered" evidence="16">
    <location>
        <begin position="299"/>
        <end position="350"/>
    </location>
</feature>
<dbReference type="EC" id="2.7.11.1" evidence="2"/>
<evidence type="ECO:0000256" key="8">
    <source>
        <dbReference type="ARBA" id="ARBA00022840"/>
    </source>
</evidence>
<dbReference type="GO" id="GO:0004674">
    <property type="term" value="F:protein serine/threonine kinase activity"/>
    <property type="evidence" value="ECO:0007669"/>
    <property type="project" value="UniProtKB-KW"/>
</dbReference>
<keyword evidence="5" id="KW-0808">Transferase</keyword>
<evidence type="ECO:0000256" key="4">
    <source>
        <dbReference type="ARBA" id="ARBA00022527"/>
    </source>
</evidence>
<keyword evidence="8 14" id="KW-0067">ATP-binding</keyword>
<evidence type="ECO:0000259" key="17">
    <source>
        <dbReference type="PROSITE" id="PS50011"/>
    </source>
</evidence>
<dbReference type="PROSITE" id="PS50011">
    <property type="entry name" value="PROTEIN_KINASE_DOM"/>
    <property type="match status" value="1"/>
</dbReference>
<reference evidence="18" key="1">
    <citation type="submission" date="2023-09" db="UniProtKB">
        <authorList>
            <consortium name="Ensembl"/>
        </authorList>
    </citation>
    <scope>IDENTIFICATION</scope>
</reference>
<dbReference type="FunFam" id="3.30.200.20:FF:000538">
    <property type="entry name" value="Putative Casein kinase I"/>
    <property type="match status" value="1"/>
</dbReference>
<evidence type="ECO:0000256" key="9">
    <source>
        <dbReference type="ARBA" id="ARBA00038349"/>
    </source>
</evidence>
<dbReference type="SUPFAM" id="SSF56112">
    <property type="entry name" value="Protein kinase-like (PK-like)"/>
    <property type="match status" value="1"/>
</dbReference>
<comment type="function">
    <text evidence="12">Casein kinases are operationally defined by their preferential utilization of acidic proteins such as caseins as substrates. Central component of the circadian clock. May act as a negative regulator of circadian rhythmicity by phosphorylating per1 and per2, which may lead to their degradation. Participates in wnt signaling.</text>
</comment>
<evidence type="ECO:0000256" key="2">
    <source>
        <dbReference type="ARBA" id="ARBA00012513"/>
    </source>
</evidence>
<dbReference type="GO" id="GO:0005524">
    <property type="term" value="F:ATP binding"/>
    <property type="evidence" value="ECO:0007669"/>
    <property type="project" value="UniProtKB-UniRule"/>
</dbReference>
<evidence type="ECO:0000256" key="16">
    <source>
        <dbReference type="SAM" id="MobiDB-lite"/>
    </source>
</evidence>
<dbReference type="Pfam" id="PF00069">
    <property type="entry name" value="Pkinase"/>
    <property type="match status" value="1"/>
</dbReference>
<evidence type="ECO:0000256" key="12">
    <source>
        <dbReference type="ARBA" id="ARBA00058006"/>
    </source>
</evidence>
<evidence type="ECO:0000313" key="18">
    <source>
        <dbReference type="Ensembl" id="ENSPNYP00000006907.1"/>
    </source>
</evidence>
<evidence type="ECO:0000256" key="15">
    <source>
        <dbReference type="RuleBase" id="RU000304"/>
    </source>
</evidence>
<dbReference type="SMART" id="SM00220">
    <property type="entry name" value="S_TKc"/>
    <property type="match status" value="1"/>
</dbReference>
<dbReference type="PROSITE" id="PS00107">
    <property type="entry name" value="PROTEIN_KINASE_ATP"/>
    <property type="match status" value="1"/>
</dbReference>
<dbReference type="AlphaFoldDB" id="A0A3B4F8Q6"/>
<comment type="subcellular location">
    <subcellularLocation>
        <location evidence="1">Cytoplasm</location>
    </subcellularLocation>
</comment>
<dbReference type="InterPro" id="IPR050235">
    <property type="entry name" value="CK1_Ser-Thr_kinase"/>
</dbReference>
<dbReference type="CDD" id="cd14125">
    <property type="entry name" value="STKc_CK1_delta_epsilon"/>
    <property type="match status" value="1"/>
</dbReference>
<accession>A0A3B4F8Q6</accession>
<dbReference type="PANTHER" id="PTHR11909">
    <property type="entry name" value="CASEIN KINASE-RELATED"/>
    <property type="match status" value="1"/>
</dbReference>
<keyword evidence="7" id="KW-0418">Kinase</keyword>
<evidence type="ECO:0000256" key="14">
    <source>
        <dbReference type="PROSITE-ProRule" id="PRU10141"/>
    </source>
</evidence>
<evidence type="ECO:0000256" key="7">
    <source>
        <dbReference type="ARBA" id="ARBA00022777"/>
    </source>
</evidence>
<feature type="domain" description="Protein kinase" evidence="17">
    <location>
        <begin position="9"/>
        <end position="277"/>
    </location>
</feature>
<evidence type="ECO:0000256" key="3">
    <source>
        <dbReference type="ARBA" id="ARBA00022490"/>
    </source>
</evidence>
<dbReference type="GeneTree" id="ENSGT00940000153536"/>
<feature type="binding site" evidence="14">
    <location>
        <position position="38"/>
    </location>
    <ligand>
        <name>ATP</name>
        <dbReference type="ChEBI" id="CHEBI:30616"/>
    </ligand>
</feature>
<dbReference type="GO" id="GO:0005737">
    <property type="term" value="C:cytoplasm"/>
    <property type="evidence" value="ECO:0007669"/>
    <property type="project" value="UniProtKB-SubCell"/>
</dbReference>
<dbReference type="Gene3D" id="1.10.510.10">
    <property type="entry name" value="Transferase(Phosphotransferase) domain 1"/>
    <property type="match status" value="1"/>
</dbReference>
<comment type="similarity">
    <text evidence="9 15">Belongs to the protein kinase superfamily.</text>
</comment>
<evidence type="ECO:0000256" key="13">
    <source>
        <dbReference type="ARBA" id="ARBA00062003"/>
    </source>
</evidence>
<dbReference type="InterPro" id="IPR017441">
    <property type="entry name" value="Protein_kinase_ATP_BS"/>
</dbReference>
<dbReference type="Ensembl" id="ENSPNYT00000007078.1">
    <property type="protein sequence ID" value="ENSPNYP00000006907.1"/>
    <property type="gene ID" value="ENSPNYG00000004790.1"/>
</dbReference>
<dbReference type="InterPro" id="IPR011009">
    <property type="entry name" value="Kinase-like_dom_sf"/>
</dbReference>
<comment type="catalytic activity">
    <reaction evidence="11">
        <text>L-seryl-[protein] + ATP = O-phospho-L-seryl-[protein] + ADP + H(+)</text>
        <dbReference type="Rhea" id="RHEA:17989"/>
        <dbReference type="Rhea" id="RHEA-COMP:9863"/>
        <dbReference type="Rhea" id="RHEA-COMP:11604"/>
        <dbReference type="ChEBI" id="CHEBI:15378"/>
        <dbReference type="ChEBI" id="CHEBI:29999"/>
        <dbReference type="ChEBI" id="CHEBI:30616"/>
        <dbReference type="ChEBI" id="CHEBI:83421"/>
        <dbReference type="ChEBI" id="CHEBI:456216"/>
        <dbReference type="EC" id="2.7.11.1"/>
    </reaction>
</comment>
<organism evidence="18">
    <name type="scientific">Pundamilia nyererei</name>
    <dbReference type="NCBI Taxonomy" id="303518"/>
    <lineage>
        <taxon>Eukaryota</taxon>
        <taxon>Metazoa</taxon>
        <taxon>Chordata</taxon>
        <taxon>Craniata</taxon>
        <taxon>Vertebrata</taxon>
        <taxon>Euteleostomi</taxon>
        <taxon>Actinopterygii</taxon>
        <taxon>Neopterygii</taxon>
        <taxon>Teleostei</taxon>
        <taxon>Neoteleostei</taxon>
        <taxon>Acanthomorphata</taxon>
        <taxon>Ovalentaria</taxon>
        <taxon>Cichlomorphae</taxon>
        <taxon>Cichliformes</taxon>
        <taxon>Cichlidae</taxon>
        <taxon>African cichlids</taxon>
        <taxon>Pseudocrenilabrinae</taxon>
        <taxon>Haplochromini</taxon>
        <taxon>Pundamilia</taxon>
    </lineage>
</organism>
<proteinExistence type="inferred from homology"/>
<keyword evidence="3" id="KW-0963">Cytoplasm</keyword>
<protein>
    <recommendedName>
        <fullName evidence="2">non-specific serine/threonine protein kinase</fullName>
        <ecNumber evidence="2">2.7.11.1</ecNumber>
    </recommendedName>
</protein>
<keyword evidence="6 14" id="KW-0547">Nucleotide-binding</keyword>
<comment type="catalytic activity">
    <reaction evidence="10">
        <text>L-threonyl-[protein] + ATP = O-phospho-L-threonyl-[protein] + ADP + H(+)</text>
        <dbReference type="Rhea" id="RHEA:46608"/>
        <dbReference type="Rhea" id="RHEA-COMP:11060"/>
        <dbReference type="Rhea" id="RHEA-COMP:11605"/>
        <dbReference type="ChEBI" id="CHEBI:15378"/>
        <dbReference type="ChEBI" id="CHEBI:30013"/>
        <dbReference type="ChEBI" id="CHEBI:30616"/>
        <dbReference type="ChEBI" id="CHEBI:61977"/>
        <dbReference type="ChEBI" id="CHEBI:456216"/>
        <dbReference type="EC" id="2.7.11.1"/>
    </reaction>
</comment>
<feature type="compositionally biased region" description="Basic and acidic residues" evidence="16">
    <location>
        <begin position="299"/>
        <end position="308"/>
    </location>
</feature>
<dbReference type="PROSITE" id="PS00108">
    <property type="entry name" value="PROTEIN_KINASE_ST"/>
    <property type="match status" value="1"/>
</dbReference>
<evidence type="ECO:0000256" key="5">
    <source>
        <dbReference type="ARBA" id="ARBA00022679"/>
    </source>
</evidence>
<dbReference type="InterPro" id="IPR000719">
    <property type="entry name" value="Prot_kinase_dom"/>
</dbReference>
<evidence type="ECO:0000256" key="6">
    <source>
        <dbReference type="ARBA" id="ARBA00022741"/>
    </source>
</evidence>
<sequence>MELRVGNKYRLGRKIGSGSFGDIYLGSNIATGEEVAIKLECVKTKHPQLHIESKFYKMMQGGVGIPAIKWCGAEGDYNVMVMELLGPSLEDLFNFCSRKFSLKTVLLLADQMISRIEYIHSKNFIHRDVKPDNFLMGLGKKGNLVYIIDFGLAKKYRDARTHQHIPYRENKNLTGTARYASINTHLGIEQSRRDDLESLGYVLMYFNLGSLPWQGLKAATKRQKYERISEKKMSTPIEVLCKGYPSEFSTYLNLCRSLRFDDKPDYSYLRQLFRNLFHRQGFSYDYVFDWNMLKFVRRREGKDGEERPGGGQRGAGGRALPPGPNPSAANRVRNEADAAPPNPATPERERKVAMRLHRGAPANVSSSDLTARLDQSRITTSQVGRLALLQLFVFFKLTSVFSPVNQIHLLYTVYGCSRVRGK</sequence>
<evidence type="ECO:0000256" key="1">
    <source>
        <dbReference type="ARBA" id="ARBA00004496"/>
    </source>
</evidence>